<keyword evidence="1" id="KW-0732">Signal</keyword>
<reference evidence="3" key="1">
    <citation type="journal article" date="2020" name="Microbiol. Resour. Announc.">
        <title>Draft Genome Sequences of Thiorhodococcus mannitoliphagus and Thiorhodococcus minor, Purple Sulfur Photosynthetic Bacteria in the Gammaproteobacterial Family Chromatiaceae.</title>
        <authorList>
            <person name="Aviles F.A."/>
            <person name="Meyer T.E."/>
            <person name="Kyndt J.A."/>
        </authorList>
    </citation>
    <scope>NUCLEOTIDE SEQUENCE [LARGE SCALE GENOMIC DNA]</scope>
    <source>
        <strain evidence="3">DSM 18266</strain>
    </source>
</reference>
<keyword evidence="3" id="KW-1185">Reference proteome</keyword>
<dbReference type="RefSeq" id="WP_164655142.1">
    <property type="nucleotide sequence ID" value="NZ_JAAIJR010000080.1"/>
</dbReference>
<proteinExistence type="predicted"/>
<accession>A0A6P1E215</accession>
<evidence type="ECO:0000256" key="1">
    <source>
        <dbReference type="SAM" id="SignalP"/>
    </source>
</evidence>
<dbReference type="AlphaFoldDB" id="A0A6P1E215"/>
<sequence>MKGSVSHTSSTAAAAAFVLLLGSASLSANAPSDLADLVGARGAGAETALGNRGYTYVSRTRGVQYWWNAQRQACVGIKVADGRYQSVSAARRSQCQQSAHGESGRPPPASSAAETACMTAVNSNYGGRVKDIKVVRSEFSQANSEVILDAVGVRGGSRTERWRCLSSSKGQVADLSVVQ</sequence>
<protein>
    <submittedName>
        <fullName evidence="2">Uncharacterized protein</fullName>
    </submittedName>
</protein>
<evidence type="ECO:0000313" key="2">
    <source>
        <dbReference type="EMBL" id="NEX22044.1"/>
    </source>
</evidence>
<feature type="chain" id="PRO_5026880164" evidence="1">
    <location>
        <begin position="31"/>
        <end position="179"/>
    </location>
</feature>
<organism evidence="2 3">
    <name type="scientific">Thiorhodococcus mannitoliphagus</name>
    <dbReference type="NCBI Taxonomy" id="329406"/>
    <lineage>
        <taxon>Bacteria</taxon>
        <taxon>Pseudomonadati</taxon>
        <taxon>Pseudomonadota</taxon>
        <taxon>Gammaproteobacteria</taxon>
        <taxon>Chromatiales</taxon>
        <taxon>Chromatiaceae</taxon>
        <taxon>Thiorhodococcus</taxon>
    </lineage>
</organism>
<evidence type="ECO:0000313" key="3">
    <source>
        <dbReference type="Proteomes" id="UP000471640"/>
    </source>
</evidence>
<name>A0A6P1E215_9GAMM</name>
<dbReference type="Proteomes" id="UP000471640">
    <property type="component" value="Unassembled WGS sequence"/>
</dbReference>
<reference evidence="2 3" key="2">
    <citation type="submission" date="2020-02" db="EMBL/GenBank/DDBJ databases">
        <title>Genome sequences of Thiorhodococcus mannitoliphagus and Thiorhodococcus minor, purple sulfur photosynthetic bacteria in the gammaproteobacterial family, Chromatiaceae.</title>
        <authorList>
            <person name="Aviles F.A."/>
            <person name="Meyer T.E."/>
            <person name="Kyndt J.A."/>
        </authorList>
    </citation>
    <scope>NUCLEOTIDE SEQUENCE [LARGE SCALE GENOMIC DNA]</scope>
    <source>
        <strain evidence="2 3">DSM 18266</strain>
    </source>
</reference>
<feature type="signal peptide" evidence="1">
    <location>
        <begin position="1"/>
        <end position="30"/>
    </location>
</feature>
<comment type="caution">
    <text evidence="2">The sequence shown here is derived from an EMBL/GenBank/DDBJ whole genome shotgun (WGS) entry which is preliminary data.</text>
</comment>
<dbReference type="EMBL" id="JAAIJR010000080">
    <property type="protein sequence ID" value="NEX22044.1"/>
    <property type="molecule type" value="Genomic_DNA"/>
</dbReference>
<gene>
    <name evidence="2" type="ORF">G3480_17315</name>
</gene>